<reference evidence="2 5" key="1">
    <citation type="submission" date="2019-11" db="EMBL/GenBank/DDBJ databases">
        <title>Erwinia sp. nov., isolated from feces of birds in Tibet plateau of China.</title>
        <authorList>
            <person name="Ge Y."/>
        </authorList>
    </citation>
    <scope>NUCLEOTIDE SEQUENCE [LARGE SCALE GENOMIC DNA]</scope>
    <source>
        <strain evidence="2 5">J316</strain>
    </source>
</reference>
<organism evidence="3 4">
    <name type="scientific">Erwinia sorbitola</name>
    <dbReference type="NCBI Taxonomy" id="2681984"/>
    <lineage>
        <taxon>Bacteria</taxon>
        <taxon>Pseudomonadati</taxon>
        <taxon>Pseudomonadota</taxon>
        <taxon>Gammaproteobacteria</taxon>
        <taxon>Enterobacterales</taxon>
        <taxon>Erwiniaceae</taxon>
        <taxon>Erwinia</taxon>
    </lineage>
</organism>
<dbReference type="EMBL" id="WLZX01000002">
    <property type="protein sequence ID" value="MTD26528.1"/>
    <property type="molecule type" value="Genomic_DNA"/>
</dbReference>
<evidence type="ECO:0000313" key="3">
    <source>
        <dbReference type="EMBL" id="QGU88112.1"/>
    </source>
</evidence>
<dbReference type="EMBL" id="CP046509">
    <property type="protein sequence ID" value="QGU88112.1"/>
    <property type="molecule type" value="Genomic_DNA"/>
</dbReference>
<dbReference type="Proteomes" id="UP000424752">
    <property type="component" value="Chromosome"/>
</dbReference>
<sequence>MRHRFQGALTLLKNDSIDQLIQRFLTLHHSRQRVSALIVAMFNADERRLTCYRQPDTRQQTQLQLDTDIEDINHPLVQVLRTGQPMVWEALSQGVRIENEALRNFIQQLPNECGLFALPLFDFQHRACGVIAVFAENVARIADVNGMFGVYCEVFQHQLCQLQERVQLQTQSGQIRALLKAHQQREKQLDELFATIAASESQAAAGLSHDYSQINDLNDAVAAYECAVLRQRHHQCGGNLSRMADSLDLPLRTLKYKLAKHRSRL</sequence>
<dbReference type="RefSeq" id="WP_154751862.1">
    <property type="nucleotide sequence ID" value="NZ_CP046509.1"/>
</dbReference>
<accession>A0A6L6GLL9</accession>
<keyword evidence="5" id="KW-1185">Reference proteome</keyword>
<protein>
    <submittedName>
        <fullName evidence="3">Fis family transcriptional regulator</fullName>
    </submittedName>
</protein>
<dbReference type="Proteomes" id="UP000480164">
    <property type="component" value="Unassembled WGS sequence"/>
</dbReference>
<proteinExistence type="predicted"/>
<dbReference type="InterPro" id="IPR009057">
    <property type="entry name" value="Homeodomain-like_sf"/>
</dbReference>
<evidence type="ECO:0000313" key="4">
    <source>
        <dbReference type="Proteomes" id="UP000424752"/>
    </source>
</evidence>
<reference evidence="3 4" key="2">
    <citation type="submission" date="2019-12" db="EMBL/GenBank/DDBJ databases">
        <title>Erwinia sp. nov., isolated from droppings of birds in the Qinghai-Tiebt plateau of China.</title>
        <authorList>
            <person name="Ge Y."/>
        </authorList>
    </citation>
    <scope>NUCLEOTIDE SEQUENCE [LARGE SCALE GENOMIC DNA]</scope>
    <source>
        <strain evidence="3 4">J780</strain>
    </source>
</reference>
<dbReference type="AlphaFoldDB" id="A0A6I6EUA1"/>
<dbReference type="SUPFAM" id="SSF55781">
    <property type="entry name" value="GAF domain-like"/>
    <property type="match status" value="1"/>
</dbReference>
<dbReference type="InterPro" id="IPR002197">
    <property type="entry name" value="HTH_Fis"/>
</dbReference>
<evidence type="ECO:0000313" key="5">
    <source>
        <dbReference type="Proteomes" id="UP000480164"/>
    </source>
</evidence>
<name>A0A6I6EUA1_9GAMM</name>
<feature type="domain" description="DNA binding HTH" evidence="1">
    <location>
        <begin position="235"/>
        <end position="260"/>
    </location>
</feature>
<accession>A0A6I6EUA1</accession>
<dbReference type="KEGG" id="erwi:GN242_13150"/>
<dbReference type="SUPFAM" id="SSF46689">
    <property type="entry name" value="Homeodomain-like"/>
    <property type="match status" value="1"/>
</dbReference>
<dbReference type="GO" id="GO:0043565">
    <property type="term" value="F:sequence-specific DNA binding"/>
    <property type="evidence" value="ECO:0007669"/>
    <property type="project" value="InterPro"/>
</dbReference>
<gene>
    <name evidence="2" type="ORF">GK011_06155</name>
    <name evidence="3" type="ORF">GN242_13150</name>
</gene>
<evidence type="ECO:0000259" key="1">
    <source>
        <dbReference type="Pfam" id="PF02954"/>
    </source>
</evidence>
<dbReference type="Pfam" id="PF02954">
    <property type="entry name" value="HTH_8"/>
    <property type="match status" value="1"/>
</dbReference>
<evidence type="ECO:0000313" key="2">
    <source>
        <dbReference type="EMBL" id="MTD26528.1"/>
    </source>
</evidence>